<dbReference type="Proteomes" id="UP001295684">
    <property type="component" value="Unassembled WGS sequence"/>
</dbReference>
<evidence type="ECO:0000256" key="1">
    <source>
        <dbReference type="SAM" id="MobiDB-lite"/>
    </source>
</evidence>
<name>A0AAD1Y7G3_EUPCR</name>
<accession>A0AAD1Y7G3</accession>
<organism evidence="2 3">
    <name type="scientific">Euplotes crassus</name>
    <dbReference type="NCBI Taxonomy" id="5936"/>
    <lineage>
        <taxon>Eukaryota</taxon>
        <taxon>Sar</taxon>
        <taxon>Alveolata</taxon>
        <taxon>Ciliophora</taxon>
        <taxon>Intramacronucleata</taxon>
        <taxon>Spirotrichea</taxon>
        <taxon>Hypotrichia</taxon>
        <taxon>Euplotida</taxon>
        <taxon>Euplotidae</taxon>
        <taxon>Moneuplotes</taxon>
    </lineage>
</organism>
<proteinExistence type="predicted"/>
<dbReference type="AlphaFoldDB" id="A0AAD1Y7G3"/>
<feature type="compositionally biased region" description="Basic and acidic residues" evidence="1">
    <location>
        <begin position="388"/>
        <end position="397"/>
    </location>
</feature>
<sequence>MKFPRCGSESCQEESQHYLIDKKIYVCYTHKTTKYSADGSILLIPPDPIKTLLKVIDQCRKELLVSSQSHGYLGSESEHNGFDSSIREAVGNIFLSLDDAVTTRQFYKLEALLQEAKRLEDLVMNDKLFIKHSVATNWKKALSTVEGTIEKSPDLVTKELREEYNKLLERTVNKLKQQRERIQEEKSELGIKLSSKEKKIEELRDQLKKLEKSQKQEPEEQKEEYKQKIQDLIATQTEIEEAKSINIEEIKEKDQLISELREEIKTKSDELIKSLENIEQLEQKVKTNAEKAANLRARIKDLKSNYNAEKEELQKSYSGQVQEVRDDCDAKLKETCEKIEKEQQEKQTTFDSELNEKNGEIDELQKKILELTKDHDKEKANHQTLKQSHADFEEEKQSILQKHAEEKNKLEDELNNFKKKISNAEDINEKTIDEPQQLSSEDTSILDQNTSFPEETKDVQSTKITNLDKELTKTLKKLDLALQDNKILEQRLIPFTTYTQKDFASFCRSIDPNSSKDILKSSDFTLYREGSTSMRLRLDNTMNLDLISKADKRFPNFENFSIDFVQNEHSEDINNFLKNSFPNMVDTFSFFNDFENKDASIGFYMQGLLAIGPRVQKKLKINQFSISEQNFVNLLSKFNHVECFSLSKFKIDLSSIPDLEEALCETRIKKIELSEGSGYHNEPLDFDNLIKGLSQSEDFKKSFEEIFVDSCKLTGEEVCSVLEKYGFKEIKSTISDKNCCIF</sequence>
<dbReference type="EMBL" id="CAMPGE010028410">
    <property type="protein sequence ID" value="CAI2385938.1"/>
    <property type="molecule type" value="Genomic_DNA"/>
</dbReference>
<reference evidence="2" key="1">
    <citation type="submission" date="2023-07" db="EMBL/GenBank/DDBJ databases">
        <authorList>
            <consortium name="AG Swart"/>
            <person name="Singh M."/>
            <person name="Singh A."/>
            <person name="Seah K."/>
            <person name="Emmerich C."/>
        </authorList>
    </citation>
    <scope>NUCLEOTIDE SEQUENCE</scope>
    <source>
        <strain evidence="2">DP1</strain>
    </source>
</reference>
<feature type="region of interest" description="Disordered" evidence="1">
    <location>
        <begin position="376"/>
        <end position="397"/>
    </location>
</feature>
<keyword evidence="3" id="KW-1185">Reference proteome</keyword>
<evidence type="ECO:0000313" key="2">
    <source>
        <dbReference type="EMBL" id="CAI2385938.1"/>
    </source>
</evidence>
<comment type="caution">
    <text evidence="2">The sequence shown here is derived from an EMBL/GenBank/DDBJ whole genome shotgun (WGS) entry which is preliminary data.</text>
</comment>
<protein>
    <submittedName>
        <fullName evidence="2">Uncharacterized protein</fullName>
    </submittedName>
</protein>
<evidence type="ECO:0000313" key="3">
    <source>
        <dbReference type="Proteomes" id="UP001295684"/>
    </source>
</evidence>
<gene>
    <name evidence="2" type="ORF">ECRASSUSDP1_LOCUS27534</name>
</gene>